<evidence type="ECO:0000256" key="4">
    <source>
        <dbReference type="ARBA" id="ARBA00022825"/>
    </source>
</evidence>
<accession>A0ABU0TV85</accession>
<feature type="active site" description="Charge relay system" evidence="5">
    <location>
        <position position="103"/>
    </location>
</feature>
<evidence type="ECO:0000256" key="1">
    <source>
        <dbReference type="ARBA" id="ARBA00011073"/>
    </source>
</evidence>
<reference evidence="9 10" key="1">
    <citation type="submission" date="2023-07" db="EMBL/GenBank/DDBJ databases">
        <title>Functional and genomic diversity of the sorghum phyllosphere microbiome.</title>
        <authorList>
            <person name="Shade A."/>
        </authorList>
    </citation>
    <scope>NUCLEOTIDE SEQUENCE [LARGE SCALE GENOMIC DNA]</scope>
    <source>
        <strain evidence="9 10">SORGH_AS_1207</strain>
    </source>
</reference>
<keyword evidence="4 5" id="KW-0720">Serine protease</keyword>
<dbReference type="InterPro" id="IPR015500">
    <property type="entry name" value="Peptidase_S8_subtilisin-rel"/>
</dbReference>
<keyword evidence="6" id="KW-1133">Transmembrane helix</keyword>
<dbReference type="PANTHER" id="PTHR43399:SF4">
    <property type="entry name" value="CELL WALL-ASSOCIATED PROTEASE"/>
    <property type="match status" value="1"/>
</dbReference>
<keyword evidence="6" id="KW-0812">Transmembrane</keyword>
<feature type="chain" id="PRO_5045252325" description="Peptidase S8/S53 domain-containing protein" evidence="7">
    <location>
        <begin position="31"/>
        <end position="431"/>
    </location>
</feature>
<dbReference type="InterPro" id="IPR036852">
    <property type="entry name" value="Peptidase_S8/S53_dom_sf"/>
</dbReference>
<dbReference type="RefSeq" id="WP_307483336.1">
    <property type="nucleotide sequence ID" value="NZ_JAUTBF010000001.1"/>
</dbReference>
<dbReference type="InterPro" id="IPR000209">
    <property type="entry name" value="Peptidase_S8/S53_dom"/>
</dbReference>
<dbReference type="PRINTS" id="PR00723">
    <property type="entry name" value="SUBTILISIN"/>
</dbReference>
<dbReference type="PROSITE" id="PS51892">
    <property type="entry name" value="SUBTILASE"/>
    <property type="match status" value="1"/>
</dbReference>
<evidence type="ECO:0000256" key="2">
    <source>
        <dbReference type="ARBA" id="ARBA00022670"/>
    </source>
</evidence>
<feature type="active site" description="Charge relay system" evidence="5">
    <location>
        <position position="63"/>
    </location>
</feature>
<evidence type="ECO:0000256" key="6">
    <source>
        <dbReference type="SAM" id="Phobius"/>
    </source>
</evidence>
<evidence type="ECO:0000313" key="10">
    <source>
        <dbReference type="Proteomes" id="UP001226691"/>
    </source>
</evidence>
<feature type="transmembrane region" description="Helical" evidence="6">
    <location>
        <begin position="395"/>
        <end position="419"/>
    </location>
</feature>
<keyword evidence="6" id="KW-0472">Membrane</keyword>
<name>A0ABU0TV85_MICTR</name>
<evidence type="ECO:0000259" key="8">
    <source>
        <dbReference type="Pfam" id="PF00082"/>
    </source>
</evidence>
<organism evidence="9 10">
    <name type="scientific">Microbacterium trichothecenolyticum</name>
    <name type="common">Aureobacterium trichothecenolyticum</name>
    <dbReference type="NCBI Taxonomy" id="69370"/>
    <lineage>
        <taxon>Bacteria</taxon>
        <taxon>Bacillati</taxon>
        <taxon>Actinomycetota</taxon>
        <taxon>Actinomycetes</taxon>
        <taxon>Micrococcales</taxon>
        <taxon>Microbacteriaceae</taxon>
        <taxon>Microbacterium</taxon>
    </lineage>
</organism>
<evidence type="ECO:0000256" key="7">
    <source>
        <dbReference type="SAM" id="SignalP"/>
    </source>
</evidence>
<keyword evidence="3 5" id="KW-0378">Hydrolase</keyword>
<evidence type="ECO:0000313" key="9">
    <source>
        <dbReference type="EMBL" id="MDQ1123582.1"/>
    </source>
</evidence>
<keyword evidence="10" id="KW-1185">Reference proteome</keyword>
<comment type="similarity">
    <text evidence="1 5">Belongs to the peptidase S8 family.</text>
</comment>
<gene>
    <name evidence="9" type="ORF">QE412_002155</name>
</gene>
<dbReference type="Gene3D" id="3.40.50.200">
    <property type="entry name" value="Peptidase S8/S53 domain"/>
    <property type="match status" value="1"/>
</dbReference>
<protein>
    <recommendedName>
        <fullName evidence="8">Peptidase S8/S53 domain-containing protein</fullName>
    </recommendedName>
</protein>
<comment type="caution">
    <text evidence="9">The sequence shown here is derived from an EMBL/GenBank/DDBJ whole genome shotgun (WGS) entry which is preliminary data.</text>
</comment>
<dbReference type="SUPFAM" id="SSF52743">
    <property type="entry name" value="Subtilisin-like"/>
    <property type="match status" value="1"/>
</dbReference>
<dbReference type="Pfam" id="PF00082">
    <property type="entry name" value="Peptidase_S8"/>
    <property type="match status" value="1"/>
</dbReference>
<keyword evidence="7" id="KW-0732">Signal</keyword>
<evidence type="ECO:0000256" key="5">
    <source>
        <dbReference type="PROSITE-ProRule" id="PRU01240"/>
    </source>
</evidence>
<feature type="active site" description="Charge relay system" evidence="5">
    <location>
        <position position="272"/>
    </location>
</feature>
<dbReference type="Proteomes" id="UP001226691">
    <property type="component" value="Unassembled WGS sequence"/>
</dbReference>
<proteinExistence type="inferred from homology"/>
<dbReference type="PANTHER" id="PTHR43399">
    <property type="entry name" value="SUBTILISIN-RELATED"/>
    <property type="match status" value="1"/>
</dbReference>
<dbReference type="EMBL" id="JAUTBF010000001">
    <property type="protein sequence ID" value="MDQ1123582.1"/>
    <property type="molecule type" value="Genomic_DNA"/>
</dbReference>
<keyword evidence="2 5" id="KW-0645">Protease</keyword>
<dbReference type="InterPro" id="IPR051048">
    <property type="entry name" value="Peptidase_S8/S53_subtilisin"/>
</dbReference>
<evidence type="ECO:0000256" key="3">
    <source>
        <dbReference type="ARBA" id="ARBA00022801"/>
    </source>
</evidence>
<feature type="domain" description="Peptidase S8/S53" evidence="8">
    <location>
        <begin position="54"/>
        <end position="322"/>
    </location>
</feature>
<sequence length="431" mass="44094">MRRRRLGRCAVAGAMAAALLVGSVPSAAFALDTDAEFWANAYGVETAHAAGLTGAGVKIAVIDKQINPALPVFAGRNLTVSDMQVCKTPTSAVSDVATSDSRHGSLMAALIIGNGQGPGSIKGMAPDADITFYGYGPSDSGTCRPNTDLEISTFGYLVKTAVDDGAEIITTSVTTGADERDASAIAYALARGVVIITAEPNADILADMETDIGGMNGVVAASMIDPNGDLQKDNTGAAFVIPQTTVVAAGSIFPSAGIDGDWNTAARTGGSSLAAPLVAGMLALAAQKTPQATGNQLVQALLATTNASVHEPTRTEDGYGYGAAWLPTLLSVDPTQFPDVSPLMGESAGKTVSFPTQEQIDTAEAEGFVPTPAPGKFFDLYEDSAEPVGFDVMSLVPWVVGGIVVLVLIGAAITLIVVITQRRKTGKGRTS</sequence>
<feature type="signal peptide" evidence="7">
    <location>
        <begin position="1"/>
        <end position="30"/>
    </location>
</feature>